<keyword evidence="8" id="KW-0238">DNA-binding</keyword>
<dbReference type="Gene3D" id="3.40.50.620">
    <property type="entry name" value="HUPs"/>
    <property type="match status" value="1"/>
</dbReference>
<name>T0MJS1_9MICR</name>
<dbReference type="EMBL" id="KE647164">
    <property type="protein sequence ID" value="EQB61210.1"/>
    <property type="molecule type" value="Genomic_DNA"/>
</dbReference>
<evidence type="ECO:0000256" key="9">
    <source>
        <dbReference type="ARBA" id="ARBA00023204"/>
    </source>
</evidence>
<evidence type="ECO:0000256" key="10">
    <source>
        <dbReference type="ARBA" id="ARBA00023239"/>
    </source>
</evidence>
<dbReference type="OrthoDB" id="496749at2759"/>
<protein>
    <recommendedName>
        <fullName evidence="4">Deoxyribodipyrimidine photo-lyase</fullName>
        <ecNumber evidence="3">4.1.99.3</ecNumber>
    </recommendedName>
    <alternativeName>
        <fullName evidence="11">DNA photolyase</fullName>
    </alternativeName>
</protein>
<dbReference type="SUPFAM" id="SSF48173">
    <property type="entry name" value="Cryptochrome/photolyase FAD-binding domain"/>
    <property type="match status" value="1"/>
</dbReference>
<evidence type="ECO:0000256" key="12">
    <source>
        <dbReference type="ARBA" id="ARBA00033999"/>
    </source>
</evidence>
<dbReference type="PANTHER" id="PTHR10211:SF0">
    <property type="entry name" value="DEOXYRIBODIPYRIMIDINE PHOTO-LYASE"/>
    <property type="match status" value="1"/>
</dbReference>
<keyword evidence="5" id="KW-0285">Flavoprotein</keyword>
<dbReference type="FunFam" id="1.10.579.10:FF:000002">
    <property type="entry name" value="Deoxyribodipyrimidine photolyase"/>
    <property type="match status" value="1"/>
</dbReference>
<dbReference type="PANTHER" id="PTHR10211">
    <property type="entry name" value="DEOXYRIBODIPYRIMIDINE PHOTOLYASE"/>
    <property type="match status" value="1"/>
</dbReference>
<organism evidence="14 15">
    <name type="scientific">Vairimorpha apis BRL 01</name>
    <dbReference type="NCBI Taxonomy" id="1037528"/>
    <lineage>
        <taxon>Eukaryota</taxon>
        <taxon>Fungi</taxon>
        <taxon>Fungi incertae sedis</taxon>
        <taxon>Microsporidia</taxon>
        <taxon>Nosematidae</taxon>
        <taxon>Vairimorpha</taxon>
    </lineage>
</organism>
<dbReference type="VEuPathDB" id="MicrosporidiaDB:NAPIS_ORF01191"/>
<evidence type="ECO:0000256" key="4">
    <source>
        <dbReference type="ARBA" id="ARBA00014046"/>
    </source>
</evidence>
<gene>
    <name evidence="14" type="ORF">NAPIS_ORF01191</name>
</gene>
<evidence type="ECO:0000256" key="6">
    <source>
        <dbReference type="ARBA" id="ARBA00022763"/>
    </source>
</evidence>
<evidence type="ECO:0000313" key="15">
    <source>
        <dbReference type="Proteomes" id="UP000053780"/>
    </source>
</evidence>
<dbReference type="InterPro" id="IPR052219">
    <property type="entry name" value="Photolyase_Class-2"/>
</dbReference>
<dbReference type="Proteomes" id="UP000053780">
    <property type="component" value="Unassembled WGS sequence"/>
</dbReference>
<reference evidence="14 15" key="1">
    <citation type="journal article" date="2013" name="BMC Genomics">
        <title>Genome sequencing and comparative genomics of honey bee microsporidia, Nosema apis reveal novel insights into host-parasite interactions.</title>
        <authorList>
            <person name="Chen Yp."/>
            <person name="Pettis J.S."/>
            <person name="Zhao Y."/>
            <person name="Liu X."/>
            <person name="Tallon L.J."/>
            <person name="Sadzewicz L.D."/>
            <person name="Li R."/>
            <person name="Zheng H."/>
            <person name="Huang S."/>
            <person name="Zhang X."/>
            <person name="Hamilton M.C."/>
            <person name="Pernal S.F."/>
            <person name="Melathopoulos A.P."/>
            <person name="Yan X."/>
            <person name="Evans J.D."/>
        </authorList>
    </citation>
    <scope>NUCLEOTIDE SEQUENCE [LARGE SCALE GENOMIC DNA]</scope>
    <source>
        <strain evidence="14 15">BRL 01</strain>
    </source>
</reference>
<keyword evidence="15" id="KW-1185">Reference proteome</keyword>
<evidence type="ECO:0000256" key="7">
    <source>
        <dbReference type="ARBA" id="ARBA00022827"/>
    </source>
</evidence>
<dbReference type="SUPFAM" id="SSF52425">
    <property type="entry name" value="Cryptochrome/photolyase, N-terminal domain"/>
    <property type="match status" value="1"/>
</dbReference>
<evidence type="ECO:0000256" key="11">
    <source>
        <dbReference type="ARBA" id="ARBA00031671"/>
    </source>
</evidence>
<dbReference type="Gene3D" id="1.10.579.10">
    <property type="entry name" value="DNA Cyclobutane Dipyrimidine Photolyase, subunit A, domain 3"/>
    <property type="match status" value="1"/>
</dbReference>
<evidence type="ECO:0000313" key="14">
    <source>
        <dbReference type="EMBL" id="EQB61210.1"/>
    </source>
</evidence>
<sequence>MIKLFKDRINILNKHQKTGNVLYISYRDQRLENNHAICYGYYLSYKYKSQFYISFPTNKIKCNDEQFKFMMEGISELVNNKFNLHIDELNNLKEKIQKNNITSVLIDYNPLREYRTYLKEVFNICNEFEIQCIEIDSHNVVPHNVLDVYKKTSSSVKTQLYKQFSKYFDLTINFGNGNDSFIDDTYEEQDSSVNNTSKPSNNVEDSSTSSTSSHNDEEDNYSSLNCTKDPEYEDNSSYMDESSTSEDYTEKDEFYVNLFENLVPHKYNKNVLNPKINFEKCKWFKGGHTAGMKVFNDFMENKFSRYSDLRNDPDEDVLSNLSPYLHFGQISTHKIIKLVYDNPDKKNLDIFLNEIFIWKETSEHYCYHEKNYDNIDGALPWAKQSLLDHSNDKREHLYDYETLKSGKTSDSFWNAAQNELIYTNKIHGYARMYWSKELVKWTKTPQEALNFCIKLNDTFSIDGNDPCGYMGIMWSICGNMDRGYKDRECSGKIRPMNQPKTHWYSRMWNNEEEIKKELSKRKRVGE</sequence>
<evidence type="ECO:0000256" key="2">
    <source>
        <dbReference type="ARBA" id="ARBA00006409"/>
    </source>
</evidence>
<dbReference type="InterPro" id="IPR014729">
    <property type="entry name" value="Rossmann-like_a/b/a_fold"/>
</dbReference>
<dbReference type="EC" id="4.1.99.3" evidence="3"/>
<evidence type="ECO:0000256" key="1">
    <source>
        <dbReference type="ARBA" id="ARBA00001974"/>
    </source>
</evidence>
<keyword evidence="10 14" id="KW-0456">Lyase</keyword>
<accession>T0MJS1</accession>
<evidence type="ECO:0000256" key="13">
    <source>
        <dbReference type="SAM" id="MobiDB-lite"/>
    </source>
</evidence>
<dbReference type="HOGENOM" id="CLU_026342_2_1_1"/>
<dbReference type="InterPro" id="IPR036134">
    <property type="entry name" value="Crypto/Photolyase_FAD-like_sf"/>
</dbReference>
<comment type="similarity">
    <text evidence="2">Belongs to the DNA photolyase class-2 family.</text>
</comment>
<evidence type="ECO:0000256" key="3">
    <source>
        <dbReference type="ARBA" id="ARBA00013149"/>
    </source>
</evidence>
<dbReference type="InterPro" id="IPR036155">
    <property type="entry name" value="Crypto/Photolyase_N_sf"/>
</dbReference>
<comment type="catalytic activity">
    <reaction evidence="12">
        <text>cyclobutadipyrimidine (in DNA) = 2 pyrimidine residues (in DNA).</text>
        <dbReference type="EC" id="4.1.99.3"/>
    </reaction>
</comment>
<keyword evidence="7" id="KW-0274">FAD</keyword>
<evidence type="ECO:0000256" key="8">
    <source>
        <dbReference type="ARBA" id="ARBA00023125"/>
    </source>
</evidence>
<dbReference type="AlphaFoldDB" id="T0MJS1"/>
<dbReference type="GO" id="GO:0003904">
    <property type="term" value="F:deoxyribodipyrimidine photo-lyase activity"/>
    <property type="evidence" value="ECO:0007669"/>
    <property type="project" value="UniProtKB-EC"/>
</dbReference>
<comment type="cofactor">
    <cofactor evidence="1">
        <name>FAD</name>
        <dbReference type="ChEBI" id="CHEBI:57692"/>
    </cofactor>
</comment>
<feature type="region of interest" description="Disordered" evidence="13">
    <location>
        <begin position="183"/>
        <end position="246"/>
    </location>
</feature>
<evidence type="ECO:0000256" key="5">
    <source>
        <dbReference type="ARBA" id="ARBA00022630"/>
    </source>
</evidence>
<keyword evidence="9" id="KW-0234">DNA repair</keyword>
<dbReference type="Gene3D" id="1.25.40.80">
    <property type="match status" value="1"/>
</dbReference>
<dbReference type="GO" id="GO:0003677">
    <property type="term" value="F:DNA binding"/>
    <property type="evidence" value="ECO:0007669"/>
    <property type="project" value="UniProtKB-KW"/>
</dbReference>
<keyword evidence="6" id="KW-0227">DNA damage</keyword>
<proteinExistence type="inferred from homology"/>
<dbReference type="GO" id="GO:0000719">
    <property type="term" value="P:photoreactive repair"/>
    <property type="evidence" value="ECO:0007669"/>
    <property type="project" value="TreeGrafter"/>
</dbReference>
<feature type="compositionally biased region" description="Low complexity" evidence="13">
    <location>
        <begin position="200"/>
        <end position="213"/>
    </location>
</feature>